<evidence type="ECO:0000256" key="4">
    <source>
        <dbReference type="SAM" id="SignalP"/>
    </source>
</evidence>
<gene>
    <name evidence="6" type="ORF">PDIGIT_LOCUS6160</name>
</gene>
<dbReference type="Gene3D" id="2.60.120.260">
    <property type="entry name" value="Galactose-binding domain-like"/>
    <property type="match status" value="1"/>
</dbReference>
<evidence type="ECO:0000313" key="7">
    <source>
        <dbReference type="Proteomes" id="UP001152607"/>
    </source>
</evidence>
<feature type="signal peptide" evidence="4">
    <location>
        <begin position="1"/>
        <end position="16"/>
    </location>
</feature>
<evidence type="ECO:0000256" key="3">
    <source>
        <dbReference type="SAM" id="MobiDB-lite"/>
    </source>
</evidence>
<sequence>MRFGFLVLAALPAVYALETGKTYTTLEVSKDGSCGGSTGYTCLGSSFGSCCNKDGWCGSSKDCCGTGCNPLFGSCSSLASSSTKQPTSLSTLLTSTRTSSTAPSSLSSSAPTSAPQSCEPVTLTVPSCAFTPTITITGQGSASTIIQTTTLTLAGNNATAVITSTIVDKTTVTIPATITLSGQDIPVPTTTTTTTTVTLPGDESVITVTVPGETPAPITSTLTATTTTSLTIPGDEISITVTVPGETPSPIISTITITATTAVTLPGEDIPITITIPGETPAPVTRLTTVTLPGDDISITVTIPGETPAPITSTVTSTTTIASCAPPNPSVTQAVVNPGFETSEAWSLNGGMGAFQYVNGNQNSGSRALMFSTSLPFDQMYSLSQTVTLYPGAVYRLNYYAKSNVSNNCVVRATLGSTSIVAANSVLGTSYALRTGVYYPVAGVTSAVLTIVGSCAQASGQVRSVFFDDVTLTIEGFYTPSG</sequence>
<keyword evidence="2" id="KW-1015">Disulfide bond</keyword>
<comment type="caution">
    <text evidence="6">The sequence shown here is derived from an EMBL/GenBank/DDBJ whole genome shotgun (WGS) entry which is preliminary data.</text>
</comment>
<comment type="caution">
    <text evidence="2">Lacks conserved residue(s) required for the propagation of feature annotation.</text>
</comment>
<dbReference type="SUPFAM" id="SSF57016">
    <property type="entry name" value="Plant lectins/antimicrobial peptides"/>
    <property type="match status" value="1"/>
</dbReference>
<dbReference type="GO" id="GO:0008061">
    <property type="term" value="F:chitin binding"/>
    <property type="evidence" value="ECO:0007669"/>
    <property type="project" value="UniProtKB-UniRule"/>
</dbReference>
<feature type="compositionally biased region" description="Low complexity" evidence="3">
    <location>
        <begin position="92"/>
        <end position="117"/>
    </location>
</feature>
<evidence type="ECO:0000313" key="6">
    <source>
        <dbReference type="EMBL" id="CAI6333124.1"/>
    </source>
</evidence>
<evidence type="ECO:0000256" key="1">
    <source>
        <dbReference type="ARBA" id="ARBA00022669"/>
    </source>
</evidence>
<evidence type="ECO:0000259" key="5">
    <source>
        <dbReference type="PROSITE" id="PS50941"/>
    </source>
</evidence>
<evidence type="ECO:0000256" key="2">
    <source>
        <dbReference type="PROSITE-ProRule" id="PRU00261"/>
    </source>
</evidence>
<dbReference type="Gene3D" id="3.30.60.10">
    <property type="entry name" value="Endochitinase-like"/>
    <property type="match status" value="1"/>
</dbReference>
<dbReference type="AlphaFoldDB" id="A0A9W4XIF3"/>
<keyword evidence="4" id="KW-0732">Signal</keyword>
<dbReference type="InterPro" id="IPR001002">
    <property type="entry name" value="Chitin-bd_1"/>
</dbReference>
<protein>
    <recommendedName>
        <fullName evidence="5">Chitin-binding type-1 domain-containing protein</fullName>
    </recommendedName>
</protein>
<keyword evidence="1 2" id="KW-0147">Chitin-binding</keyword>
<keyword evidence="7" id="KW-1185">Reference proteome</keyword>
<feature type="region of interest" description="Disordered" evidence="3">
    <location>
        <begin position="92"/>
        <end position="118"/>
    </location>
</feature>
<dbReference type="Proteomes" id="UP001152607">
    <property type="component" value="Unassembled WGS sequence"/>
</dbReference>
<proteinExistence type="predicted"/>
<accession>A0A9W4XIF3</accession>
<dbReference type="OrthoDB" id="5985073at2759"/>
<organism evidence="6 7">
    <name type="scientific">Periconia digitata</name>
    <dbReference type="NCBI Taxonomy" id="1303443"/>
    <lineage>
        <taxon>Eukaryota</taxon>
        <taxon>Fungi</taxon>
        <taxon>Dikarya</taxon>
        <taxon>Ascomycota</taxon>
        <taxon>Pezizomycotina</taxon>
        <taxon>Dothideomycetes</taxon>
        <taxon>Pleosporomycetidae</taxon>
        <taxon>Pleosporales</taxon>
        <taxon>Massarineae</taxon>
        <taxon>Periconiaceae</taxon>
        <taxon>Periconia</taxon>
    </lineage>
</organism>
<name>A0A9W4XIF3_9PLEO</name>
<dbReference type="InterPro" id="IPR036861">
    <property type="entry name" value="Endochitinase-like_sf"/>
</dbReference>
<dbReference type="CDD" id="cd11618">
    <property type="entry name" value="ChtBD1_1"/>
    <property type="match status" value="1"/>
</dbReference>
<feature type="domain" description="Chitin-binding type-1" evidence="5">
    <location>
        <begin position="31"/>
        <end position="77"/>
    </location>
</feature>
<feature type="disulfide bond" evidence="2">
    <location>
        <begin position="50"/>
        <end position="64"/>
    </location>
</feature>
<dbReference type="EMBL" id="CAOQHR010000004">
    <property type="protein sequence ID" value="CAI6333124.1"/>
    <property type="molecule type" value="Genomic_DNA"/>
</dbReference>
<reference evidence="6" key="1">
    <citation type="submission" date="2023-01" db="EMBL/GenBank/DDBJ databases">
        <authorList>
            <person name="Van Ghelder C."/>
            <person name="Rancurel C."/>
        </authorList>
    </citation>
    <scope>NUCLEOTIDE SEQUENCE</scope>
    <source>
        <strain evidence="6">CNCM I-4278</strain>
    </source>
</reference>
<feature type="chain" id="PRO_5040947095" description="Chitin-binding type-1 domain-containing protein" evidence="4">
    <location>
        <begin position="17"/>
        <end position="482"/>
    </location>
</feature>
<dbReference type="PROSITE" id="PS50941">
    <property type="entry name" value="CHIT_BIND_I_2"/>
    <property type="match status" value="1"/>
</dbReference>